<dbReference type="OrthoDB" id="3469466at2759"/>
<accession>A0A0D2FBH9</accession>
<organism evidence="1 2">
    <name type="scientific">Fonsecaea pedrosoi CBS 271.37</name>
    <dbReference type="NCBI Taxonomy" id="1442368"/>
    <lineage>
        <taxon>Eukaryota</taxon>
        <taxon>Fungi</taxon>
        <taxon>Dikarya</taxon>
        <taxon>Ascomycota</taxon>
        <taxon>Pezizomycotina</taxon>
        <taxon>Eurotiomycetes</taxon>
        <taxon>Chaetothyriomycetidae</taxon>
        <taxon>Chaetothyriales</taxon>
        <taxon>Herpotrichiellaceae</taxon>
        <taxon>Fonsecaea</taxon>
    </lineage>
</organism>
<evidence type="ECO:0000313" key="1">
    <source>
        <dbReference type="EMBL" id="KIW83962.1"/>
    </source>
</evidence>
<proteinExistence type="predicted"/>
<dbReference type="VEuPathDB" id="FungiDB:Z517_03208"/>
<evidence type="ECO:0000313" key="2">
    <source>
        <dbReference type="Proteomes" id="UP000053029"/>
    </source>
</evidence>
<dbReference type="PANTHER" id="PTHR37540:SF10">
    <property type="entry name" value="SIGMA-70 REGION 2 FAMILY PROTEIN"/>
    <property type="match status" value="1"/>
</dbReference>
<dbReference type="Proteomes" id="UP000053029">
    <property type="component" value="Unassembled WGS sequence"/>
</dbReference>
<protein>
    <submittedName>
        <fullName evidence="1">Unplaced genomic scaffold supercont1.2, whole genome shotgun sequence</fullName>
    </submittedName>
</protein>
<dbReference type="PANTHER" id="PTHR37540">
    <property type="entry name" value="TRANSCRIPTION FACTOR (ACR-2), PUTATIVE-RELATED-RELATED"/>
    <property type="match status" value="1"/>
</dbReference>
<dbReference type="HOGENOM" id="CLU_015771_2_0_1"/>
<dbReference type="RefSeq" id="XP_013287770.1">
    <property type="nucleotide sequence ID" value="XM_013432316.1"/>
</dbReference>
<gene>
    <name evidence="1" type="ORF">Z517_03208</name>
</gene>
<dbReference type="GeneID" id="25302698"/>
<reference evidence="1 2" key="1">
    <citation type="submission" date="2015-01" db="EMBL/GenBank/DDBJ databases">
        <title>The Genome Sequence of Fonsecaea pedrosoi CBS 271.37.</title>
        <authorList>
            <consortium name="The Broad Institute Genomics Platform"/>
            <person name="Cuomo C."/>
            <person name="de Hoog S."/>
            <person name="Gorbushina A."/>
            <person name="Stielow B."/>
            <person name="Teixiera M."/>
            <person name="Abouelleil A."/>
            <person name="Chapman S.B."/>
            <person name="Priest M."/>
            <person name="Young S.K."/>
            <person name="Wortman J."/>
            <person name="Nusbaum C."/>
            <person name="Birren B."/>
        </authorList>
    </citation>
    <scope>NUCLEOTIDE SEQUENCE [LARGE SCALE GENOMIC DNA]</scope>
    <source>
        <strain evidence="1 2">CBS 271.37</strain>
    </source>
</reference>
<dbReference type="EMBL" id="KN846970">
    <property type="protein sequence ID" value="KIW83962.1"/>
    <property type="molecule type" value="Genomic_DNA"/>
</dbReference>
<sequence>MRLLFLPYNPVTDSHDIDETAEESPQQHAARVYHHKAKSLKMPGLRGQRPSADLDPFNAYCLPDQAQMVHEMLDHAVSYQWSLFAADDWPGSLLAAKKSVMDTAIRSPLCFYTLVYTGAAHKAFHQSPSVDNSKSAVLRLTSKPEAIKSLRIALQSKASALSDEVVFAMAMLAIVSCGERVTAAEKREKRTMSAQQDGQFYSSQEYEWRYMRAVVEIVKMKGGLHTIWLPGLAFALASFDIHTSIMFQRKPSFPLLMPSSPVISSWPTSHLGSVASQRCPNLATGFDFLADLDLAPALKLLHVLRDMRGLIITFDSYQRGDRREAPPIRMIIFARNQNQHELLTLPDLSEELFSSSSSSVHAAKNPTLLRKCRALAAYELCRLCAFVFQVTVLLPNLHDNIDVTIPYAERVKRCLQHATTTDVCLRRDQTYPLLLL</sequence>
<dbReference type="AlphaFoldDB" id="A0A0D2FBH9"/>
<keyword evidence="2" id="KW-1185">Reference proteome</keyword>
<name>A0A0D2FBH9_9EURO</name>